<dbReference type="InterPro" id="IPR014756">
    <property type="entry name" value="Ig_E-set"/>
</dbReference>
<evidence type="ECO:0000256" key="5">
    <source>
        <dbReference type="ARBA" id="ARBA00022729"/>
    </source>
</evidence>
<keyword evidence="7" id="KW-0572">Peptidoglycan-anchor</keyword>
<dbReference type="GO" id="GO:0046688">
    <property type="term" value="P:response to copper ion"/>
    <property type="evidence" value="ECO:0007669"/>
    <property type="project" value="InterPro"/>
</dbReference>
<feature type="transmembrane region" description="Helical" evidence="8">
    <location>
        <begin position="169"/>
        <end position="189"/>
    </location>
</feature>
<evidence type="ECO:0000256" key="6">
    <source>
        <dbReference type="ARBA" id="ARBA00023008"/>
    </source>
</evidence>
<dbReference type="SUPFAM" id="SSF81296">
    <property type="entry name" value="E set domains"/>
    <property type="match status" value="1"/>
</dbReference>
<dbReference type="Pfam" id="PF04234">
    <property type="entry name" value="CopC"/>
    <property type="match status" value="1"/>
</dbReference>
<dbReference type="PANTHER" id="PTHR34820">
    <property type="entry name" value="INNER MEMBRANE PROTEIN YEBZ"/>
    <property type="match status" value="1"/>
</dbReference>
<dbReference type="PROSITE" id="PS50847">
    <property type="entry name" value="GRAM_POS_ANCHORING"/>
    <property type="match status" value="1"/>
</dbReference>
<dbReference type="GO" id="GO:0042597">
    <property type="term" value="C:periplasmic space"/>
    <property type="evidence" value="ECO:0007669"/>
    <property type="project" value="InterPro"/>
</dbReference>
<sequence length="195" mass="20792">MIGKKRQSLIKRIGLATTLSLLTLFLLQFSIALAHSQLKTSSILPNAVLNSSPVTLTLTFTEDTSTDLTKLQVLDSTGKVVDKGDLKVDKDTATISLTTLSDGKYTVKFRTFTEDDSGVVNGEFSFTVAKSGAVSAGDANAVTQTESYDTSLTQLPSTGLGINKDSFSLLAPLVLLTSILILASAGFVINRQRNR</sequence>
<dbReference type="Proteomes" id="UP001431572">
    <property type="component" value="Chromosome 1"/>
</dbReference>
<keyword evidence="13" id="KW-1185">Reference proteome</keyword>
<dbReference type="RefSeq" id="WP_341469586.1">
    <property type="nucleotide sequence ID" value="NZ_CP128399.1"/>
</dbReference>
<dbReference type="EMBL" id="CP128399">
    <property type="protein sequence ID" value="WJW67694.1"/>
    <property type="molecule type" value="Genomic_DNA"/>
</dbReference>
<evidence type="ECO:0000256" key="8">
    <source>
        <dbReference type="SAM" id="Phobius"/>
    </source>
</evidence>
<dbReference type="InterPro" id="IPR007348">
    <property type="entry name" value="CopC_dom"/>
</dbReference>
<keyword evidence="2" id="KW-0134">Cell wall</keyword>
<evidence type="ECO:0000313" key="13">
    <source>
        <dbReference type="Proteomes" id="UP001431572"/>
    </source>
</evidence>
<dbReference type="GO" id="GO:0030313">
    <property type="term" value="C:cell envelope"/>
    <property type="evidence" value="ECO:0007669"/>
    <property type="project" value="UniProtKB-SubCell"/>
</dbReference>
<evidence type="ECO:0000256" key="1">
    <source>
        <dbReference type="ARBA" id="ARBA00004196"/>
    </source>
</evidence>
<gene>
    <name evidence="10" type="ORF">HXX08_08125</name>
    <name evidence="11" type="ORF">OZ401_000969</name>
</gene>
<keyword evidence="6" id="KW-0186">Copper</keyword>
<reference evidence="11" key="2">
    <citation type="journal article" date="2024" name="Nature">
        <title>Anoxygenic phototroph of the Chloroflexota uses a type I reaction centre.</title>
        <authorList>
            <person name="Tsuji J.M."/>
            <person name="Shaw N.A."/>
            <person name="Nagashima S."/>
            <person name="Venkiteswaran J.J."/>
            <person name="Schiff S.L."/>
            <person name="Watanabe T."/>
            <person name="Fukui M."/>
            <person name="Hanada S."/>
            <person name="Tank M."/>
            <person name="Neufeld J.D."/>
        </authorList>
    </citation>
    <scope>NUCLEOTIDE SEQUENCE</scope>
    <source>
        <strain evidence="11">L227-S17</strain>
    </source>
</reference>
<dbReference type="InterPro" id="IPR019931">
    <property type="entry name" value="LPXTG_anchor"/>
</dbReference>
<dbReference type="Gene3D" id="2.60.40.1220">
    <property type="match status" value="1"/>
</dbReference>
<dbReference type="InterPro" id="IPR032694">
    <property type="entry name" value="CopC/D"/>
</dbReference>
<dbReference type="Proteomes" id="UP000521676">
    <property type="component" value="Unassembled WGS sequence"/>
</dbReference>
<evidence type="ECO:0000256" key="2">
    <source>
        <dbReference type="ARBA" id="ARBA00022512"/>
    </source>
</evidence>
<dbReference type="EMBL" id="JACATZ010000001">
    <property type="protein sequence ID" value="NWJ45829.1"/>
    <property type="molecule type" value="Genomic_DNA"/>
</dbReference>
<evidence type="ECO:0000256" key="7">
    <source>
        <dbReference type="ARBA" id="ARBA00023088"/>
    </source>
</evidence>
<dbReference type="GO" id="GO:0006825">
    <property type="term" value="P:copper ion transport"/>
    <property type="evidence" value="ECO:0007669"/>
    <property type="project" value="InterPro"/>
</dbReference>
<keyword evidence="8" id="KW-1133">Transmembrane helix</keyword>
<dbReference type="AlphaFoldDB" id="A0A8T7M1B9"/>
<evidence type="ECO:0000256" key="4">
    <source>
        <dbReference type="ARBA" id="ARBA00022723"/>
    </source>
</evidence>
<name>A0A8T7M1B9_9CHLR</name>
<dbReference type="PANTHER" id="PTHR34820:SF4">
    <property type="entry name" value="INNER MEMBRANE PROTEIN YEBZ"/>
    <property type="match status" value="1"/>
</dbReference>
<keyword evidence="5" id="KW-0732">Signal</keyword>
<proteinExistence type="predicted"/>
<protein>
    <submittedName>
        <fullName evidence="10">Copper resistance protein CopC</fullName>
    </submittedName>
</protein>
<evidence type="ECO:0000313" key="11">
    <source>
        <dbReference type="EMBL" id="WJW67694.1"/>
    </source>
</evidence>
<dbReference type="GO" id="GO:0005886">
    <property type="term" value="C:plasma membrane"/>
    <property type="evidence" value="ECO:0007669"/>
    <property type="project" value="TreeGrafter"/>
</dbReference>
<dbReference type="InterPro" id="IPR014755">
    <property type="entry name" value="Cu-Rt/internalin_Ig-like"/>
</dbReference>
<keyword evidence="4" id="KW-0479">Metal-binding</keyword>
<evidence type="ECO:0000313" key="12">
    <source>
        <dbReference type="Proteomes" id="UP000521676"/>
    </source>
</evidence>
<keyword evidence="3" id="KW-0964">Secreted</keyword>
<evidence type="ECO:0000259" key="9">
    <source>
        <dbReference type="PROSITE" id="PS50847"/>
    </source>
</evidence>
<evidence type="ECO:0000313" key="10">
    <source>
        <dbReference type="EMBL" id="NWJ45829.1"/>
    </source>
</evidence>
<organism evidence="10 12">
    <name type="scientific">Candidatus Chlorohelix allophototropha</name>
    <dbReference type="NCBI Taxonomy" id="3003348"/>
    <lineage>
        <taxon>Bacteria</taxon>
        <taxon>Bacillati</taxon>
        <taxon>Chloroflexota</taxon>
        <taxon>Chloroflexia</taxon>
        <taxon>Candidatus Chloroheliales</taxon>
        <taxon>Candidatus Chloroheliaceae</taxon>
        <taxon>Candidatus Chlorohelix</taxon>
    </lineage>
</organism>
<feature type="domain" description="Gram-positive cocci surface proteins LPxTG" evidence="9">
    <location>
        <begin position="155"/>
        <end position="195"/>
    </location>
</feature>
<reference evidence="10 12" key="1">
    <citation type="submission" date="2020-06" db="EMBL/GenBank/DDBJ databases">
        <title>Anoxygenic phototrophic Chloroflexota member uses a Type I reaction center.</title>
        <authorList>
            <person name="Tsuji J.M."/>
            <person name="Shaw N.A."/>
            <person name="Nagashima S."/>
            <person name="Venkiteswaran J."/>
            <person name="Schiff S.L."/>
            <person name="Hanada S."/>
            <person name="Tank M."/>
            <person name="Neufeld J.D."/>
        </authorList>
    </citation>
    <scope>NUCLEOTIDE SEQUENCE [LARGE SCALE GENOMIC DNA]</scope>
    <source>
        <strain evidence="10">L227-S17</strain>
    </source>
</reference>
<keyword evidence="8" id="KW-0812">Transmembrane</keyword>
<dbReference type="GO" id="GO:0005507">
    <property type="term" value="F:copper ion binding"/>
    <property type="evidence" value="ECO:0007669"/>
    <property type="project" value="InterPro"/>
</dbReference>
<accession>A0A8T7M1B9</accession>
<evidence type="ECO:0000256" key="3">
    <source>
        <dbReference type="ARBA" id="ARBA00022525"/>
    </source>
</evidence>
<comment type="subcellular location">
    <subcellularLocation>
        <location evidence="1">Cell envelope</location>
    </subcellularLocation>
</comment>
<keyword evidence="8" id="KW-0472">Membrane</keyword>